<evidence type="ECO:0000313" key="4">
    <source>
        <dbReference type="Proteomes" id="UP000242715"/>
    </source>
</evidence>
<dbReference type="PANTHER" id="PTHR19446">
    <property type="entry name" value="REVERSE TRANSCRIPTASES"/>
    <property type="match status" value="1"/>
</dbReference>
<gene>
    <name evidence="3" type="ORF">TSUD_296880</name>
</gene>
<feature type="domain" description="Reverse transcriptase" evidence="2">
    <location>
        <begin position="633"/>
        <end position="740"/>
    </location>
</feature>
<feature type="region of interest" description="Disordered" evidence="1">
    <location>
        <begin position="331"/>
        <end position="356"/>
    </location>
</feature>
<evidence type="ECO:0000313" key="3">
    <source>
        <dbReference type="EMBL" id="GAU42390.1"/>
    </source>
</evidence>
<dbReference type="Proteomes" id="UP000242715">
    <property type="component" value="Unassembled WGS sequence"/>
</dbReference>
<organism evidence="3 4">
    <name type="scientific">Trifolium subterraneum</name>
    <name type="common">Subterranean clover</name>
    <dbReference type="NCBI Taxonomy" id="3900"/>
    <lineage>
        <taxon>Eukaryota</taxon>
        <taxon>Viridiplantae</taxon>
        <taxon>Streptophyta</taxon>
        <taxon>Embryophyta</taxon>
        <taxon>Tracheophyta</taxon>
        <taxon>Spermatophyta</taxon>
        <taxon>Magnoliopsida</taxon>
        <taxon>eudicotyledons</taxon>
        <taxon>Gunneridae</taxon>
        <taxon>Pentapetalae</taxon>
        <taxon>rosids</taxon>
        <taxon>fabids</taxon>
        <taxon>Fabales</taxon>
        <taxon>Fabaceae</taxon>
        <taxon>Papilionoideae</taxon>
        <taxon>50 kb inversion clade</taxon>
        <taxon>NPAAA clade</taxon>
        <taxon>Hologalegina</taxon>
        <taxon>IRL clade</taxon>
        <taxon>Trifolieae</taxon>
        <taxon>Trifolium</taxon>
    </lineage>
</organism>
<reference evidence="4" key="1">
    <citation type="journal article" date="2017" name="Front. Plant Sci.">
        <title>Climate Clever Clovers: New Paradigm to Reduce the Environmental Footprint of Ruminants by Breeding Low Methanogenic Forages Utilizing Haplotype Variation.</title>
        <authorList>
            <person name="Kaur P."/>
            <person name="Appels R."/>
            <person name="Bayer P.E."/>
            <person name="Keeble-Gagnere G."/>
            <person name="Wang J."/>
            <person name="Hirakawa H."/>
            <person name="Shirasawa K."/>
            <person name="Vercoe P."/>
            <person name="Stefanova K."/>
            <person name="Durmic Z."/>
            <person name="Nichols P."/>
            <person name="Revell C."/>
            <person name="Isobe S.N."/>
            <person name="Edwards D."/>
            <person name="Erskine W."/>
        </authorList>
    </citation>
    <scope>NUCLEOTIDE SEQUENCE [LARGE SCALE GENOMIC DNA]</scope>
    <source>
        <strain evidence="4">cv. Daliak</strain>
    </source>
</reference>
<dbReference type="Gene3D" id="3.60.10.10">
    <property type="entry name" value="Endonuclease/exonuclease/phosphatase"/>
    <property type="match status" value="1"/>
</dbReference>
<accession>A0A2Z6NZM6</accession>
<dbReference type="SUPFAM" id="SSF56219">
    <property type="entry name" value="DNase I-like"/>
    <property type="match status" value="1"/>
</dbReference>
<dbReference type="Pfam" id="PF00078">
    <property type="entry name" value="RVT_1"/>
    <property type="match status" value="1"/>
</dbReference>
<dbReference type="AlphaFoldDB" id="A0A2Z6NZM6"/>
<feature type="compositionally biased region" description="Basic and acidic residues" evidence="1">
    <location>
        <begin position="331"/>
        <end position="349"/>
    </location>
</feature>
<feature type="compositionally biased region" description="Basic and acidic residues" evidence="1">
    <location>
        <begin position="67"/>
        <end position="86"/>
    </location>
</feature>
<dbReference type="OrthoDB" id="1411742at2759"/>
<name>A0A2Z6NZM6_TRISU</name>
<evidence type="ECO:0000256" key="1">
    <source>
        <dbReference type="SAM" id="MobiDB-lite"/>
    </source>
</evidence>
<dbReference type="EMBL" id="DF973917">
    <property type="protein sequence ID" value="GAU42390.1"/>
    <property type="molecule type" value="Genomic_DNA"/>
</dbReference>
<sequence>MDVARLMIRTSCQQITDEFIDVKVNGDIYHLCVLEDSYGPMRIMIPQKNGNEGRDSSVESEEDEEEEVRRMWRENLNNNDKEKGGEISKSVEGVRSKEDNRLVDGGILLSQEDGSGGPQHTSNNNLSITGDVVRNETQSAEVGCLQNSLVSEGGREGLRTGGVYSDGPRNVYLKLTKTDPIGIQTKDTKGKGMNRIHPTPAKLRKQQHTIQHLNLKIPNPDLSLSSFHANPAEDEASSCHSVSEFNGVTRKPPLKHRSGRKPTSSLSSAGEILCCSSLSSSGFRNCNRRFMEKYYQESAQKLWQGAAVLGVEGEEVEGIYDEKILNKEKSDEATRRLREQHNRSGERRGSSGSGCLSERSEFSLFIEAMEVIDIPVLGKKFTWFNSNGSTMRRLYRFLLSEGFIHKGGISNQWISDHDISDHCPIWLECSILNWGHKPVKFNNCWVDHPEFLDLVKNIFAQSNVRGTKTFVISEKMKRLKEALKKWNRDVFGFKDLCIDKTVRELNEVEDLIANGDVDPADLNSKELVRKFWEQIHSKESLLRQKSRTKWIQEGDSNSRFFHSSIKGRRRRNQIVIPFLQGVDFNSLSFDDNAFLLAPFDEAEVKETVWSCDAEFHEKAALPKVVTASFLTLIPKKDHPQDLFDYRPICLIGSLYKILSKILANRLKKVLGKLISSCQSAFLPQRQILDGVLVLNEVINLAKRRKDNCLLFKVDFERAYDTVSWGFLERMMSKMGFSEALLRILKCEEVYVREILYLRSYFLLLQKAWQRRERYVGLNGIRFVYLSPGRGMSDSWFKSNISCRVGNGNNIGFWQFKWYGNQAFCDLFPDLYAKEAIKNVMVSERLHGTGSVSLWRWNWSESLSENEAHQLTELQGLFDGFSLHNNNHDQWRWSPDSNGLFTVKSSYTNLLDLRQVELQDAHALEAIFNAYGSRMFLRK</sequence>
<feature type="region of interest" description="Disordered" evidence="1">
    <location>
        <begin position="238"/>
        <end position="267"/>
    </location>
</feature>
<dbReference type="InterPro" id="IPR036691">
    <property type="entry name" value="Endo/exonu/phosph_ase_sf"/>
</dbReference>
<evidence type="ECO:0000259" key="2">
    <source>
        <dbReference type="Pfam" id="PF00078"/>
    </source>
</evidence>
<proteinExistence type="predicted"/>
<dbReference type="CDD" id="cd01650">
    <property type="entry name" value="RT_nLTR_like"/>
    <property type="match status" value="1"/>
</dbReference>
<protein>
    <recommendedName>
        <fullName evidence="2">Reverse transcriptase domain-containing protein</fullName>
    </recommendedName>
</protein>
<feature type="region of interest" description="Disordered" evidence="1">
    <location>
        <begin position="45"/>
        <end position="96"/>
    </location>
</feature>
<keyword evidence="4" id="KW-1185">Reference proteome</keyword>
<dbReference type="InterPro" id="IPR000477">
    <property type="entry name" value="RT_dom"/>
</dbReference>